<dbReference type="InterPro" id="IPR011009">
    <property type="entry name" value="Kinase-like_dom_sf"/>
</dbReference>
<evidence type="ECO:0000256" key="3">
    <source>
        <dbReference type="ARBA" id="ARBA00022679"/>
    </source>
</evidence>
<dbReference type="PANTHER" id="PTHR21064">
    <property type="entry name" value="AMINOGLYCOSIDE PHOSPHOTRANSFERASE DOMAIN-CONTAINING PROTEIN-RELATED"/>
    <property type="match status" value="1"/>
</dbReference>
<protein>
    <recommendedName>
        <fullName evidence="8">Hydroxylysine kinase</fullName>
        <ecNumber evidence="7">2.7.1.81</ecNumber>
    </recommendedName>
</protein>
<evidence type="ECO:0000313" key="11">
    <source>
        <dbReference type="Proteomes" id="UP001184614"/>
    </source>
</evidence>
<dbReference type="GO" id="GO:0016301">
    <property type="term" value="F:kinase activity"/>
    <property type="evidence" value="ECO:0007669"/>
    <property type="project" value="UniProtKB-KW"/>
</dbReference>
<evidence type="ECO:0000256" key="4">
    <source>
        <dbReference type="ARBA" id="ARBA00022777"/>
    </source>
</evidence>
<evidence type="ECO:0000259" key="9">
    <source>
        <dbReference type="Pfam" id="PF01636"/>
    </source>
</evidence>
<dbReference type="EMBL" id="JAVDQT010000007">
    <property type="protein sequence ID" value="MDR6433866.1"/>
    <property type="molecule type" value="Genomic_DNA"/>
</dbReference>
<dbReference type="RefSeq" id="WP_310014973.1">
    <property type="nucleotide sequence ID" value="NZ_JAVDQT010000007.1"/>
</dbReference>
<dbReference type="PANTHER" id="PTHR21064:SF1">
    <property type="entry name" value="HYDROXYLYSINE KINASE"/>
    <property type="match status" value="1"/>
</dbReference>
<comment type="catalytic activity">
    <reaction evidence="5">
        <text>(5R)-5-hydroxy-L-lysine + GTP = (5R)-5-phosphooxy-L-lysine + GDP + H(+)</text>
        <dbReference type="Rhea" id="RHEA:19049"/>
        <dbReference type="ChEBI" id="CHEBI:15378"/>
        <dbReference type="ChEBI" id="CHEBI:37565"/>
        <dbReference type="ChEBI" id="CHEBI:57882"/>
        <dbReference type="ChEBI" id="CHEBI:58189"/>
        <dbReference type="ChEBI" id="CHEBI:58357"/>
        <dbReference type="EC" id="2.7.1.81"/>
    </reaction>
</comment>
<sequence>MMERLTTIDAETLTRKHFGVNGQATELGGERTQNFRIRVVDGATFTLKVSDPQESIDSVLLENAALLHIEQAAPEIPAPRVTSTINGETIVPIALDDGRYLRLLTYLEGTPLSSVASLSRELRQTIGRSVANLDNALSAFDHAYAHERDLVWDVKNISLLRAHLRLIDADRRPLAQAMLDRFETVALPRIAQLPTQAVHSDMNGQNILISGDQLAGFLDFGDLVYAPRLVDLAGAALLQIRGEEDDFQNAADVVSAYHSVAALSDLECTLLPEFMIARCVINVIVTEFLADSDPANRPYIMKNNPASWMRLKRLSALSQNPFSTIHQK</sequence>
<evidence type="ECO:0000256" key="6">
    <source>
        <dbReference type="ARBA" id="ARBA00037368"/>
    </source>
</evidence>
<evidence type="ECO:0000256" key="2">
    <source>
        <dbReference type="ARBA" id="ARBA00022490"/>
    </source>
</evidence>
<dbReference type="EC" id="2.7.1.81" evidence="7"/>
<comment type="subcellular location">
    <subcellularLocation>
        <location evidence="1">Cytoplasm</location>
    </subcellularLocation>
</comment>
<accession>A0ABU1ME02</accession>
<organism evidence="10 11">
    <name type="scientific">Brucella pseudogrignonensis</name>
    <dbReference type="NCBI Taxonomy" id="419475"/>
    <lineage>
        <taxon>Bacteria</taxon>
        <taxon>Pseudomonadati</taxon>
        <taxon>Pseudomonadota</taxon>
        <taxon>Alphaproteobacteria</taxon>
        <taxon>Hyphomicrobiales</taxon>
        <taxon>Brucellaceae</taxon>
        <taxon>Brucella/Ochrobactrum group</taxon>
        <taxon>Brucella</taxon>
    </lineage>
</organism>
<evidence type="ECO:0000256" key="7">
    <source>
        <dbReference type="ARBA" id="ARBA00038873"/>
    </source>
</evidence>
<gene>
    <name evidence="10" type="ORF">J2782_003612</name>
</gene>
<dbReference type="InterPro" id="IPR050249">
    <property type="entry name" value="Pseudomonas-type_ThrB"/>
</dbReference>
<keyword evidence="11" id="KW-1185">Reference proteome</keyword>
<keyword evidence="2" id="KW-0963">Cytoplasm</keyword>
<name>A0ABU1ME02_9HYPH</name>
<comment type="caution">
    <text evidence="10">The sequence shown here is derived from an EMBL/GenBank/DDBJ whole genome shotgun (WGS) entry which is preliminary data.</text>
</comment>
<dbReference type="Proteomes" id="UP001184614">
    <property type="component" value="Unassembled WGS sequence"/>
</dbReference>
<dbReference type="SUPFAM" id="SSF56112">
    <property type="entry name" value="Protein kinase-like (PK-like)"/>
    <property type="match status" value="1"/>
</dbReference>
<evidence type="ECO:0000256" key="1">
    <source>
        <dbReference type="ARBA" id="ARBA00004496"/>
    </source>
</evidence>
<dbReference type="Gene3D" id="3.90.1200.10">
    <property type="match status" value="1"/>
</dbReference>
<evidence type="ECO:0000256" key="5">
    <source>
        <dbReference type="ARBA" id="ARBA00036820"/>
    </source>
</evidence>
<dbReference type="InterPro" id="IPR002575">
    <property type="entry name" value="Aminoglycoside_PTrfase"/>
</dbReference>
<dbReference type="Pfam" id="PF01636">
    <property type="entry name" value="APH"/>
    <property type="match status" value="1"/>
</dbReference>
<feature type="domain" description="Aminoglycoside phosphotransferase" evidence="9">
    <location>
        <begin position="28"/>
        <end position="250"/>
    </location>
</feature>
<evidence type="ECO:0000313" key="10">
    <source>
        <dbReference type="EMBL" id="MDR6433866.1"/>
    </source>
</evidence>
<proteinExistence type="predicted"/>
<keyword evidence="4 10" id="KW-0418">Kinase</keyword>
<keyword evidence="3" id="KW-0808">Transferase</keyword>
<comment type="function">
    <text evidence="6">Catalyzes the GTP-dependent phosphorylation of 5-hydroxy-L-lysine.</text>
</comment>
<reference evidence="10 11" key="1">
    <citation type="submission" date="2023-07" db="EMBL/GenBank/DDBJ databases">
        <title>Sorghum-associated microbial communities from plants grown in Nebraska, USA.</title>
        <authorList>
            <person name="Schachtman D."/>
        </authorList>
    </citation>
    <scope>NUCLEOTIDE SEQUENCE [LARGE SCALE GENOMIC DNA]</scope>
    <source>
        <strain evidence="10 11">DS1730</strain>
    </source>
</reference>
<evidence type="ECO:0000256" key="8">
    <source>
        <dbReference type="ARBA" id="ARBA00040505"/>
    </source>
</evidence>